<dbReference type="Gene3D" id="2.170.130.10">
    <property type="entry name" value="TonB-dependent receptor, plug domain"/>
    <property type="match status" value="1"/>
</dbReference>
<comment type="caution">
    <text evidence="18">The sequence shown here is derived from an EMBL/GenBank/DDBJ whole genome shotgun (WGS) entry which is preliminary data.</text>
</comment>
<dbReference type="Gene3D" id="2.40.170.20">
    <property type="entry name" value="TonB-dependent receptor, beta-barrel domain"/>
    <property type="match status" value="1"/>
</dbReference>
<keyword evidence="13 14" id="KW-0998">Cell outer membrane</keyword>
<evidence type="ECO:0000256" key="1">
    <source>
        <dbReference type="ARBA" id="ARBA00004571"/>
    </source>
</evidence>
<evidence type="ECO:0000259" key="17">
    <source>
        <dbReference type="Pfam" id="PF07715"/>
    </source>
</evidence>
<evidence type="ECO:0000256" key="9">
    <source>
        <dbReference type="ARBA" id="ARBA00023065"/>
    </source>
</evidence>
<protein>
    <submittedName>
        <fullName evidence="18">TonB-dependent siderophore receptor</fullName>
    </submittedName>
</protein>
<accession>A0A4T3F355</accession>
<comment type="similarity">
    <text evidence="2 14 15">Belongs to the TonB-dependent receptor family.</text>
</comment>
<dbReference type="SUPFAM" id="SSF56935">
    <property type="entry name" value="Porins"/>
    <property type="match status" value="1"/>
</dbReference>
<keyword evidence="12 18" id="KW-0675">Receptor</keyword>
<dbReference type="OrthoDB" id="9760333at2"/>
<dbReference type="InterPro" id="IPR000531">
    <property type="entry name" value="Beta-barrel_TonB"/>
</dbReference>
<dbReference type="PANTHER" id="PTHR32552">
    <property type="entry name" value="FERRICHROME IRON RECEPTOR-RELATED"/>
    <property type="match status" value="1"/>
</dbReference>
<keyword evidence="11 14" id="KW-0472">Membrane</keyword>
<dbReference type="InterPro" id="IPR036942">
    <property type="entry name" value="Beta-barrel_TonB_sf"/>
</dbReference>
<evidence type="ECO:0000256" key="14">
    <source>
        <dbReference type="PROSITE-ProRule" id="PRU01360"/>
    </source>
</evidence>
<evidence type="ECO:0000256" key="6">
    <source>
        <dbReference type="ARBA" id="ARBA00022692"/>
    </source>
</evidence>
<dbReference type="PANTHER" id="PTHR32552:SF74">
    <property type="entry name" value="HYDROXAMATE SIDEROPHORE RECEPTOR FHUE"/>
    <property type="match status" value="1"/>
</dbReference>
<reference evidence="18 19" key="1">
    <citation type="submission" date="2019-04" db="EMBL/GenBank/DDBJ databases">
        <title>Altererythrobacter aquimixticola sp. nov., isolated from sediment of junction between the ocean and a freshwater spring.</title>
        <authorList>
            <person name="Yoon J.-H."/>
        </authorList>
    </citation>
    <scope>NUCLEOTIDE SEQUENCE [LARGE SCALE GENOMIC DNA]</scope>
    <source>
        <strain evidence="18 19">SSKS-13</strain>
    </source>
</reference>
<evidence type="ECO:0000256" key="4">
    <source>
        <dbReference type="ARBA" id="ARBA00022452"/>
    </source>
</evidence>
<dbReference type="InterPro" id="IPR010105">
    <property type="entry name" value="TonB_sidphr_rcpt"/>
</dbReference>
<evidence type="ECO:0000256" key="11">
    <source>
        <dbReference type="ARBA" id="ARBA00023136"/>
    </source>
</evidence>
<keyword evidence="19" id="KW-1185">Reference proteome</keyword>
<evidence type="ECO:0000256" key="7">
    <source>
        <dbReference type="ARBA" id="ARBA00022729"/>
    </source>
</evidence>
<dbReference type="FunFam" id="2.170.130.10:FF:000010">
    <property type="entry name" value="Ferripyoverdine receptor"/>
    <property type="match status" value="1"/>
</dbReference>
<evidence type="ECO:0000256" key="2">
    <source>
        <dbReference type="ARBA" id="ARBA00009810"/>
    </source>
</evidence>
<dbReference type="PROSITE" id="PS52016">
    <property type="entry name" value="TONB_DEPENDENT_REC_3"/>
    <property type="match status" value="1"/>
</dbReference>
<dbReference type="NCBIfam" id="TIGR01783">
    <property type="entry name" value="TonB-siderophor"/>
    <property type="match status" value="1"/>
</dbReference>
<keyword evidence="5" id="KW-0410">Iron transport</keyword>
<keyword evidence="8" id="KW-0408">Iron</keyword>
<dbReference type="GO" id="GO:0015891">
    <property type="term" value="P:siderophore transport"/>
    <property type="evidence" value="ECO:0007669"/>
    <property type="project" value="InterPro"/>
</dbReference>
<keyword evidence="10 15" id="KW-0798">TonB box</keyword>
<dbReference type="InterPro" id="IPR012910">
    <property type="entry name" value="Plug_dom"/>
</dbReference>
<sequence length="702" mass="76157">MDPITHFLLATAAAGAVAASDDQPRDEIVVTGVRSEGREDYGVEEQRTAFRLPLSQKETPQSVSVVTRAQIEDFQLNDVNQLLTTVPGVSVLAAETDRVYYSARGFDIQTFQIDGVGLPFAFGIQTGSIDTAIYDRIEVVRGAPGLLSPTGNPSALVNFVRKRPYRDFDAGAAAQYGSFDHLRFDADVSVPITSDGSVRARGVGAYLDTDSHLDRYKLKRWTGYGIVEADLGEDTVVSVGYAHQDHQSSGAQWGAVPLTYTDGTRVEFDRSDSTGPEWAGWGVIDRQIFGDITHDIDDNWFVRATVMRRAASEADELFYVYGNPDRETGLGIFSYPGKFSGETRNLTFDAHIGGKVTVGGREHDVMLGAVRGDQEYVQSSAYDYSVVGLSVPLSELFDGTFPRPDFPELEESLTIDSVRESIYGLVRLNPADAFKIMVGGSYSHASSEGVSYGAPQDFDESKFLPFIGATLELTPSISAYASYATIFNPQTEFDADNQLLDPVTGDNIEAGLKGEWMGGRLFASAAVFRANQKNTAEAAGFDADLGRSIYAGVDAKSEGVEFEIAGSPVEGLQLTGGFSAMRVRGEDGEPARTFVPRRTARFNAVWSPQALAALKLGASLQYQSDFYFEPGSVSVTTGDPIRIEQGGYALLDLMARYDVSDNIGLSVNVRNVTNARYLSSLTYEQSYYGAPRSIIGTISVGF</sequence>
<name>A0A4T3F355_9SPHN</name>
<dbReference type="GO" id="GO:0038023">
    <property type="term" value="F:signaling receptor activity"/>
    <property type="evidence" value="ECO:0007669"/>
    <property type="project" value="InterPro"/>
</dbReference>
<evidence type="ECO:0000256" key="5">
    <source>
        <dbReference type="ARBA" id="ARBA00022496"/>
    </source>
</evidence>
<evidence type="ECO:0000256" key="10">
    <source>
        <dbReference type="ARBA" id="ARBA00023077"/>
    </source>
</evidence>
<evidence type="ECO:0000256" key="15">
    <source>
        <dbReference type="RuleBase" id="RU003357"/>
    </source>
</evidence>
<feature type="domain" description="TonB-dependent receptor plug" evidence="17">
    <location>
        <begin position="56"/>
        <end position="153"/>
    </location>
</feature>
<evidence type="ECO:0000256" key="12">
    <source>
        <dbReference type="ARBA" id="ARBA00023170"/>
    </source>
</evidence>
<dbReference type="InterPro" id="IPR039426">
    <property type="entry name" value="TonB-dep_rcpt-like"/>
</dbReference>
<dbReference type="AlphaFoldDB" id="A0A4T3F355"/>
<dbReference type="Pfam" id="PF00593">
    <property type="entry name" value="TonB_dep_Rec_b-barrel"/>
    <property type="match status" value="1"/>
</dbReference>
<dbReference type="Proteomes" id="UP000309389">
    <property type="component" value="Unassembled WGS sequence"/>
</dbReference>
<evidence type="ECO:0000259" key="16">
    <source>
        <dbReference type="Pfam" id="PF00593"/>
    </source>
</evidence>
<dbReference type="InterPro" id="IPR037066">
    <property type="entry name" value="Plug_dom_sf"/>
</dbReference>
<dbReference type="GO" id="GO:0009279">
    <property type="term" value="C:cell outer membrane"/>
    <property type="evidence" value="ECO:0007669"/>
    <property type="project" value="UniProtKB-SubCell"/>
</dbReference>
<feature type="domain" description="TonB-dependent receptor-like beta-barrel" evidence="16">
    <location>
        <begin position="251"/>
        <end position="672"/>
    </location>
</feature>
<keyword evidence="7" id="KW-0732">Signal</keyword>
<dbReference type="Pfam" id="PF07715">
    <property type="entry name" value="Plug"/>
    <property type="match status" value="1"/>
</dbReference>
<dbReference type="EMBL" id="SSHH01000002">
    <property type="protein sequence ID" value="TIX50745.1"/>
    <property type="molecule type" value="Genomic_DNA"/>
</dbReference>
<comment type="subcellular location">
    <subcellularLocation>
        <location evidence="1 14">Cell outer membrane</location>
        <topology evidence="1 14">Multi-pass membrane protein</topology>
    </subcellularLocation>
</comment>
<keyword evidence="6 14" id="KW-0812">Transmembrane</keyword>
<evidence type="ECO:0000256" key="13">
    <source>
        <dbReference type="ARBA" id="ARBA00023237"/>
    </source>
</evidence>
<evidence type="ECO:0000256" key="8">
    <source>
        <dbReference type="ARBA" id="ARBA00023004"/>
    </source>
</evidence>
<dbReference type="CDD" id="cd01347">
    <property type="entry name" value="ligand_gated_channel"/>
    <property type="match status" value="1"/>
</dbReference>
<keyword evidence="9" id="KW-0406">Ion transport</keyword>
<proteinExistence type="inferred from homology"/>
<dbReference type="GO" id="GO:0015344">
    <property type="term" value="F:siderophore uptake transmembrane transporter activity"/>
    <property type="evidence" value="ECO:0007669"/>
    <property type="project" value="TreeGrafter"/>
</dbReference>
<evidence type="ECO:0000313" key="18">
    <source>
        <dbReference type="EMBL" id="TIX50745.1"/>
    </source>
</evidence>
<keyword evidence="4 14" id="KW-1134">Transmembrane beta strand</keyword>
<evidence type="ECO:0000256" key="3">
    <source>
        <dbReference type="ARBA" id="ARBA00022448"/>
    </source>
</evidence>
<evidence type="ECO:0000313" key="19">
    <source>
        <dbReference type="Proteomes" id="UP000309389"/>
    </source>
</evidence>
<gene>
    <name evidence="18" type="ORF">E5222_10910</name>
</gene>
<organism evidence="18 19">
    <name type="scientific">Alteraurantiacibacter aquimixticola</name>
    <dbReference type="NCBI Taxonomy" id="2489173"/>
    <lineage>
        <taxon>Bacteria</taxon>
        <taxon>Pseudomonadati</taxon>
        <taxon>Pseudomonadota</taxon>
        <taxon>Alphaproteobacteria</taxon>
        <taxon>Sphingomonadales</taxon>
        <taxon>Erythrobacteraceae</taxon>
        <taxon>Alteraurantiacibacter</taxon>
    </lineage>
</organism>
<keyword evidence="3 14" id="KW-0813">Transport</keyword>
<dbReference type="RefSeq" id="WP_136693764.1">
    <property type="nucleotide sequence ID" value="NZ_SSHH01000002.1"/>
</dbReference>